<keyword evidence="9" id="KW-0282">Flagellum</keyword>
<dbReference type="Proteomes" id="UP001267426">
    <property type="component" value="Unassembled WGS sequence"/>
</dbReference>
<keyword evidence="6" id="KW-0472">Membrane</keyword>
<accession>A0ABU3BR47</accession>
<comment type="subcellular location">
    <subcellularLocation>
        <location evidence="2">Bacterial flagellum basal body</location>
    </subcellularLocation>
    <subcellularLocation>
        <location evidence="3">Cell outer membrane</location>
    </subcellularLocation>
</comment>
<dbReference type="Pfam" id="PF02107">
    <property type="entry name" value="FlgH"/>
    <property type="match status" value="1"/>
</dbReference>
<dbReference type="InterPro" id="IPR000527">
    <property type="entry name" value="Flag_Lring"/>
</dbReference>
<dbReference type="EMBL" id="JAVRHT010000016">
    <property type="protein sequence ID" value="MDT0631771.1"/>
    <property type="molecule type" value="Genomic_DNA"/>
</dbReference>
<comment type="caution">
    <text evidence="9">The sequence shown here is derived from an EMBL/GenBank/DDBJ whole genome shotgun (WGS) entry which is preliminary data.</text>
</comment>
<dbReference type="RefSeq" id="WP_311663115.1">
    <property type="nucleotide sequence ID" value="NZ_JAVRHT010000016.1"/>
</dbReference>
<keyword evidence="10" id="KW-1185">Reference proteome</keyword>
<keyword evidence="7" id="KW-0975">Bacterial flagellum</keyword>
<proteinExistence type="inferred from homology"/>
<keyword evidence="5" id="KW-0732">Signal</keyword>
<evidence type="ECO:0000256" key="5">
    <source>
        <dbReference type="ARBA" id="ARBA00022729"/>
    </source>
</evidence>
<evidence type="ECO:0000313" key="9">
    <source>
        <dbReference type="EMBL" id="MDT0631771.1"/>
    </source>
</evidence>
<sequence length="221" mass="22706">MPAPPRPALTWESAPPRLVAVLVALVVLAAFAPATAAQSLFADVVARRPGDVITVVLAERTQAQRRSTSDEQAQAGLGGSASVGGSLAGQFGADTQYFSDAAARSGSAQSDLLSGTVSVVVTGVDDAGNLVVEGERKMNVNGSGHRLRVAGLVRPDDVRAGNVVFSYQIANAEVDYRQDGLRNRFFKPSFFAKAAAIVLVVAAVVFGASQIGGDVAAEVAP</sequence>
<evidence type="ECO:0000256" key="7">
    <source>
        <dbReference type="ARBA" id="ARBA00023143"/>
    </source>
</evidence>
<gene>
    <name evidence="9" type="ORF">RM540_08445</name>
</gene>
<evidence type="ECO:0000256" key="3">
    <source>
        <dbReference type="ARBA" id="ARBA00004442"/>
    </source>
</evidence>
<protein>
    <submittedName>
        <fullName evidence="9">Flagellar basal body L-ring protein FlgH</fullName>
    </submittedName>
</protein>
<reference evidence="9 10" key="1">
    <citation type="submission" date="2023-09" db="EMBL/GenBank/DDBJ databases">
        <authorList>
            <person name="Rey-Velasco X."/>
        </authorList>
    </citation>
    <scope>NUCLEOTIDE SEQUENCE [LARGE SCALE GENOMIC DNA]</scope>
    <source>
        <strain evidence="9 10">F394</strain>
    </source>
</reference>
<evidence type="ECO:0000256" key="1">
    <source>
        <dbReference type="ARBA" id="ARBA00002591"/>
    </source>
</evidence>
<evidence type="ECO:0000256" key="4">
    <source>
        <dbReference type="ARBA" id="ARBA00006929"/>
    </source>
</evidence>
<dbReference type="PANTHER" id="PTHR34933">
    <property type="entry name" value="FLAGELLAR L-RING PROTEIN"/>
    <property type="match status" value="1"/>
</dbReference>
<evidence type="ECO:0000256" key="6">
    <source>
        <dbReference type="ARBA" id="ARBA00023136"/>
    </source>
</evidence>
<name>A0ABU3BR47_9BACT</name>
<evidence type="ECO:0000256" key="2">
    <source>
        <dbReference type="ARBA" id="ARBA00004117"/>
    </source>
</evidence>
<keyword evidence="8" id="KW-0998">Cell outer membrane</keyword>
<keyword evidence="9" id="KW-0969">Cilium</keyword>
<dbReference type="PRINTS" id="PR01008">
    <property type="entry name" value="FLGLRINGFLGH"/>
</dbReference>
<keyword evidence="9" id="KW-0966">Cell projection</keyword>
<dbReference type="PANTHER" id="PTHR34933:SF1">
    <property type="entry name" value="FLAGELLAR L-RING PROTEIN"/>
    <property type="match status" value="1"/>
</dbReference>
<comment type="function">
    <text evidence="1">Assembles around the rod to form the L-ring and probably protects the motor/basal body from shearing forces during rotation.</text>
</comment>
<organism evidence="9 10">
    <name type="scientific">Rubrivirga litoralis</name>
    <dbReference type="NCBI Taxonomy" id="3075598"/>
    <lineage>
        <taxon>Bacteria</taxon>
        <taxon>Pseudomonadati</taxon>
        <taxon>Rhodothermota</taxon>
        <taxon>Rhodothermia</taxon>
        <taxon>Rhodothermales</taxon>
        <taxon>Rubricoccaceae</taxon>
        <taxon>Rubrivirga</taxon>
    </lineage>
</organism>
<evidence type="ECO:0000256" key="8">
    <source>
        <dbReference type="ARBA" id="ARBA00023237"/>
    </source>
</evidence>
<comment type="similarity">
    <text evidence="4">Belongs to the FlgH family.</text>
</comment>
<evidence type="ECO:0000313" key="10">
    <source>
        <dbReference type="Proteomes" id="UP001267426"/>
    </source>
</evidence>